<comment type="caution">
    <text evidence="2">The sequence shown here is derived from an EMBL/GenBank/DDBJ whole genome shotgun (WGS) entry which is preliminary data.</text>
</comment>
<gene>
    <name evidence="2" type="ORF">EDWATA_01321</name>
</gene>
<dbReference type="HOGENOM" id="CLU_1478033_0_0_6"/>
<dbReference type="EMBL" id="ADGK01000067">
    <property type="protein sequence ID" value="EFE23681.1"/>
    <property type="molecule type" value="Genomic_DNA"/>
</dbReference>
<dbReference type="AlphaFoldDB" id="D4F3L1"/>
<evidence type="ECO:0000256" key="1">
    <source>
        <dbReference type="SAM" id="Phobius"/>
    </source>
</evidence>
<feature type="transmembrane region" description="Helical" evidence="1">
    <location>
        <begin position="51"/>
        <end position="72"/>
    </location>
</feature>
<feature type="transmembrane region" description="Helical" evidence="1">
    <location>
        <begin position="106"/>
        <end position="125"/>
    </location>
</feature>
<evidence type="ECO:0000313" key="3">
    <source>
        <dbReference type="Proteomes" id="UP000003692"/>
    </source>
</evidence>
<proteinExistence type="predicted"/>
<sequence length="183" mass="21120">MLSCYFFGQNSDYLFILSRYLFKAVVIPLGCCLLIRKIALQYGPHEYSKRIINAVCFALFFQLIITALQLSLPTFHSTFNRFIELTDEWKALADMGHFRATGLSGLSIYDTSIAYGLLYLLFLPWCISEKYWLNYKFLLITMIIIILSLIAGRSGFILVTIVCFFFIIFSSRKLFYLVNLSSA</sequence>
<feature type="transmembrane region" description="Helical" evidence="1">
    <location>
        <begin position="137"/>
        <end position="169"/>
    </location>
</feature>
<keyword evidence="1" id="KW-1133">Transmembrane helix</keyword>
<feature type="transmembrane region" description="Helical" evidence="1">
    <location>
        <begin position="20"/>
        <end position="39"/>
    </location>
</feature>
<keyword evidence="1" id="KW-0812">Transmembrane</keyword>
<accession>D4F3L1</accession>
<evidence type="ECO:0000313" key="2">
    <source>
        <dbReference type="EMBL" id="EFE23681.1"/>
    </source>
</evidence>
<dbReference type="Proteomes" id="UP000003692">
    <property type="component" value="Unassembled WGS sequence"/>
</dbReference>
<protein>
    <submittedName>
        <fullName evidence="2">Uncharacterized protein</fullName>
    </submittedName>
</protein>
<feature type="non-terminal residue" evidence="2">
    <location>
        <position position="183"/>
    </location>
</feature>
<organism evidence="2 3">
    <name type="scientific">Edwardsiella tarda ATCC 23685</name>
    <dbReference type="NCBI Taxonomy" id="500638"/>
    <lineage>
        <taxon>Bacteria</taxon>
        <taxon>Pseudomonadati</taxon>
        <taxon>Pseudomonadota</taxon>
        <taxon>Gammaproteobacteria</taxon>
        <taxon>Enterobacterales</taxon>
        <taxon>Hafniaceae</taxon>
        <taxon>Edwardsiella</taxon>
    </lineage>
</organism>
<name>D4F3L1_EDWTA</name>
<keyword evidence="1" id="KW-0472">Membrane</keyword>
<reference evidence="2 3" key="1">
    <citation type="submission" date="2010-02" db="EMBL/GenBank/DDBJ databases">
        <authorList>
            <person name="Weinstock G."/>
            <person name="Sodergren E."/>
            <person name="Clifton S."/>
            <person name="Fulton L."/>
            <person name="Fulton B."/>
            <person name="Courtney L."/>
            <person name="Fronick C."/>
            <person name="Harrison M."/>
            <person name="Strong C."/>
            <person name="Farmer C."/>
            <person name="Delahaunty K."/>
            <person name="Markovic C."/>
            <person name="Hall O."/>
            <person name="Minx P."/>
            <person name="Tomlinson C."/>
            <person name="Mitreva M."/>
            <person name="Nelson J."/>
            <person name="Hou S."/>
            <person name="Wollam A."/>
            <person name="Pepin K.H."/>
            <person name="Johnson M."/>
            <person name="Bhonagiri V."/>
            <person name="Zhang X."/>
            <person name="Suruliraj S."/>
            <person name="Warren W."/>
            <person name="Chinwalla A."/>
            <person name="Mardis E.R."/>
            <person name="Wilson R.K."/>
        </authorList>
    </citation>
    <scope>NUCLEOTIDE SEQUENCE [LARGE SCALE GENOMIC DNA]</scope>
    <source>
        <strain evidence="2 3">ATCC 23685</strain>
    </source>
</reference>